<proteinExistence type="predicted"/>
<gene>
    <name evidence="2" type="ORF">PCOR1329_LOCUS21413</name>
</gene>
<dbReference type="SUPFAM" id="SSF56219">
    <property type="entry name" value="DNase I-like"/>
    <property type="match status" value="1"/>
</dbReference>
<organism evidence="2 3">
    <name type="scientific">Prorocentrum cordatum</name>
    <dbReference type="NCBI Taxonomy" id="2364126"/>
    <lineage>
        <taxon>Eukaryota</taxon>
        <taxon>Sar</taxon>
        <taxon>Alveolata</taxon>
        <taxon>Dinophyceae</taxon>
        <taxon>Prorocentrales</taxon>
        <taxon>Prorocentraceae</taxon>
        <taxon>Prorocentrum</taxon>
    </lineage>
</organism>
<name>A0ABN9RJV5_9DINO</name>
<dbReference type="InterPro" id="IPR036691">
    <property type="entry name" value="Endo/exonu/phosph_ase_sf"/>
</dbReference>
<protein>
    <submittedName>
        <fullName evidence="2">Uncharacterized protein</fullName>
    </submittedName>
</protein>
<dbReference type="EMBL" id="CAUYUJ010007051">
    <property type="protein sequence ID" value="CAK0819418.1"/>
    <property type="molecule type" value="Genomic_DNA"/>
</dbReference>
<evidence type="ECO:0000256" key="1">
    <source>
        <dbReference type="SAM" id="Coils"/>
    </source>
</evidence>
<keyword evidence="3" id="KW-1185">Reference proteome</keyword>
<dbReference type="Gene3D" id="3.60.10.10">
    <property type="entry name" value="Endonuclease/exonuclease/phosphatase"/>
    <property type="match status" value="1"/>
</dbReference>
<feature type="non-terminal residue" evidence="2">
    <location>
        <position position="782"/>
    </location>
</feature>
<comment type="caution">
    <text evidence="2">The sequence shown here is derived from an EMBL/GenBank/DDBJ whole genome shotgun (WGS) entry which is preliminary data.</text>
</comment>
<dbReference type="Proteomes" id="UP001189429">
    <property type="component" value="Unassembled WGS sequence"/>
</dbReference>
<feature type="coiled-coil region" evidence="1">
    <location>
        <begin position="60"/>
        <end position="87"/>
    </location>
</feature>
<accession>A0ABN9RJV5</accession>
<sequence length="782" mass="86821">MDEFEKRTEANIKSSLDTFGATQKTSIGLLIKQFDEKMQGQFNELNLRQHDLDKQLSTYKEKADKERAALRRDIEDLKRRLDVAEKQEWATPDDIAAIDDDALPDPSILKVRVSEFASKDAVWACFAELLKDASLDSDAEVFSGPPAGRLFEVRFSGVNAAINATRTFDAQRKNGDWTKLRCRPASGNGEANVYVSPNKIAKTERNEALLRQLRKATVTCYQQLQGHTRLARSDGILLVDSEPAAANGVGFAFWNAQGFYAYGPHQRADKISYLRRLLKNTTVVFIAEAHCTVDAFRALLPDVDREWWISGAPGSSSSGGIIALVRKGWTIPGAEPDCEMLAEKRVVRLAVRAANYSWIAYAVHNFHISEADLASIKTFALNDISDAKLHPLLKSVWFLGDWNFLDADDRVQVVRAPLAPERHRSAQHVATWATLLNACTTYETSEATHYVKGKYARLDRIANTIPPWAIGSVRFAVSVLDDPMRLRLMKVSDHAAVTVHIGQRASRPARRQVIPREVAQALFKEIHDTMCTNINISDLPTVLRWQTHKDIIQEAGRIVRNFILKSTPHVALAKKLAMSPLSRAIWQADPHLAKAVLTNFAQGYDYVAINDGKVVLLDPHRFAGTFDELAAAEASAEAGRLEAQAAGRNSPGVAERLRARAHVVKNKAKLHLHSAKKLVLGALVAPNPLGGEQLTRRPQDQAQALARAWAPHFVPRPADARFAETFLDKWASPLDWSTVLPPSTNLIKSFLKSTTDSSPGPGGIAYSFWEHSRDWGAETLLQ</sequence>
<reference evidence="2" key="1">
    <citation type="submission" date="2023-10" db="EMBL/GenBank/DDBJ databases">
        <authorList>
            <person name="Chen Y."/>
            <person name="Shah S."/>
            <person name="Dougan E. K."/>
            <person name="Thang M."/>
            <person name="Chan C."/>
        </authorList>
    </citation>
    <scope>NUCLEOTIDE SEQUENCE [LARGE SCALE GENOMIC DNA]</scope>
</reference>
<evidence type="ECO:0000313" key="2">
    <source>
        <dbReference type="EMBL" id="CAK0819418.1"/>
    </source>
</evidence>
<evidence type="ECO:0000313" key="3">
    <source>
        <dbReference type="Proteomes" id="UP001189429"/>
    </source>
</evidence>
<keyword evidence="1" id="KW-0175">Coiled coil</keyword>